<evidence type="ECO:0000313" key="1">
    <source>
        <dbReference type="EMBL" id="MFC4357622.1"/>
    </source>
</evidence>
<dbReference type="RefSeq" id="WP_267622072.1">
    <property type="nucleotide sequence ID" value="NZ_JAODIW010000006.1"/>
</dbReference>
<dbReference type="InterPro" id="IPR036388">
    <property type="entry name" value="WH-like_DNA-bd_sf"/>
</dbReference>
<comment type="caution">
    <text evidence="1">The sequence shown here is derived from an EMBL/GenBank/DDBJ whole genome shotgun (WGS) entry which is preliminary data.</text>
</comment>
<reference evidence="1 2" key="1">
    <citation type="journal article" date="2019" name="Int. J. Syst. Evol. Microbiol.">
        <title>The Global Catalogue of Microorganisms (GCM) 10K type strain sequencing project: providing services to taxonomists for standard genome sequencing and annotation.</title>
        <authorList>
            <consortium name="The Broad Institute Genomics Platform"/>
            <consortium name="The Broad Institute Genome Sequencing Center for Infectious Disease"/>
            <person name="Wu L."/>
            <person name="Ma J."/>
        </authorList>
    </citation>
    <scope>NUCLEOTIDE SEQUENCE [LARGE SCALE GENOMIC DNA]</scope>
    <source>
        <strain evidence="1 2">CGMCC 1.12553</strain>
    </source>
</reference>
<keyword evidence="2" id="KW-1185">Reference proteome</keyword>
<organism evidence="1 2">
    <name type="scientific">Halobium salinum</name>
    <dbReference type="NCBI Taxonomy" id="1364940"/>
    <lineage>
        <taxon>Archaea</taxon>
        <taxon>Methanobacteriati</taxon>
        <taxon>Methanobacteriota</taxon>
        <taxon>Stenosarchaea group</taxon>
        <taxon>Halobacteria</taxon>
        <taxon>Halobacteriales</taxon>
        <taxon>Haloferacaceae</taxon>
        <taxon>Halobium</taxon>
    </lineage>
</organism>
<name>A0ABD5P9N3_9EURY</name>
<proteinExistence type="predicted"/>
<gene>
    <name evidence="1" type="ORF">ACFO0N_06620</name>
</gene>
<dbReference type="SUPFAM" id="SSF46785">
    <property type="entry name" value="Winged helix' DNA-binding domain"/>
    <property type="match status" value="1"/>
</dbReference>
<dbReference type="EMBL" id="JBHSDS010000003">
    <property type="protein sequence ID" value="MFC4357622.1"/>
    <property type="molecule type" value="Genomic_DNA"/>
</dbReference>
<dbReference type="InterPro" id="IPR036390">
    <property type="entry name" value="WH_DNA-bd_sf"/>
</dbReference>
<protein>
    <submittedName>
        <fullName evidence="1">Helix-turn-helix domain-containing protein</fullName>
    </submittedName>
</protein>
<evidence type="ECO:0000313" key="2">
    <source>
        <dbReference type="Proteomes" id="UP001595921"/>
    </source>
</evidence>
<dbReference type="Gene3D" id="1.10.10.10">
    <property type="entry name" value="Winged helix-like DNA-binding domain superfamily/Winged helix DNA-binding domain"/>
    <property type="match status" value="1"/>
</dbReference>
<dbReference type="Proteomes" id="UP001595921">
    <property type="component" value="Unassembled WGS sequence"/>
</dbReference>
<dbReference type="Pfam" id="PF12840">
    <property type="entry name" value="HTH_20"/>
    <property type="match status" value="1"/>
</dbReference>
<dbReference type="AlphaFoldDB" id="A0ABD5P9N3"/>
<accession>A0ABD5P9N3</accession>
<sequence>MTGTDADTVLEPLSDADCRAILCLLDEPHTAKEVTASCDLPRTSAYRKLTALSEAGLVEERTRVRTDGNHVTAYVRDCAGVFVSVDEGSESVSVDVVREPESPDERLERLWARIGEEL</sequence>